<keyword evidence="2" id="KW-1185">Reference proteome</keyword>
<sequence length="75" mass="8891">MEIKRRNIPVVFINSHYDKFTFPYLEMDDKSAENMLIEYLIKQGHEKILNSKNHPTAIAMYNDEMAIKVMNIIQC</sequence>
<dbReference type="SUPFAM" id="SSF53822">
    <property type="entry name" value="Periplasmic binding protein-like I"/>
    <property type="match status" value="1"/>
</dbReference>
<protein>
    <recommendedName>
        <fullName evidence="3">LacI family transcriptional regulator</fullName>
    </recommendedName>
</protein>
<evidence type="ECO:0008006" key="3">
    <source>
        <dbReference type="Google" id="ProtNLM"/>
    </source>
</evidence>
<dbReference type="InterPro" id="IPR028082">
    <property type="entry name" value="Peripla_BP_I"/>
</dbReference>
<evidence type="ECO:0000313" key="1">
    <source>
        <dbReference type="EMBL" id="MCM2437141.1"/>
    </source>
</evidence>
<gene>
    <name evidence="1" type="ORF">KAK10_04295</name>
</gene>
<reference evidence="1" key="1">
    <citation type="submission" date="2021-04" db="EMBL/GenBank/DDBJ databases">
        <title>Taxonomic assessment of Weissella genus.</title>
        <authorList>
            <person name="Fanelli F."/>
            <person name="Chieffi D."/>
            <person name="Dell'Aquila A."/>
            <person name="Gyu-Sung C."/>
            <person name="Franz C.M.A.P."/>
            <person name="Fusco V."/>
        </authorList>
    </citation>
    <scope>NUCLEOTIDE SEQUENCE</scope>
    <source>
        <strain evidence="1">LMG 25373</strain>
    </source>
</reference>
<dbReference type="Gene3D" id="3.40.50.2300">
    <property type="match status" value="1"/>
</dbReference>
<organism evidence="1 2">
    <name type="scientific">Periweissella beninensis</name>
    <dbReference type="NCBI Taxonomy" id="504936"/>
    <lineage>
        <taxon>Bacteria</taxon>
        <taxon>Bacillati</taxon>
        <taxon>Bacillota</taxon>
        <taxon>Bacilli</taxon>
        <taxon>Lactobacillales</taxon>
        <taxon>Lactobacillaceae</taxon>
        <taxon>Periweissella</taxon>
    </lineage>
</organism>
<dbReference type="Proteomes" id="UP001057481">
    <property type="component" value="Unassembled WGS sequence"/>
</dbReference>
<proteinExistence type="predicted"/>
<comment type="caution">
    <text evidence="1">The sequence shown here is derived from an EMBL/GenBank/DDBJ whole genome shotgun (WGS) entry which is preliminary data.</text>
</comment>
<dbReference type="EMBL" id="JAGMVS010000052">
    <property type="protein sequence ID" value="MCM2437141.1"/>
    <property type="molecule type" value="Genomic_DNA"/>
</dbReference>
<evidence type="ECO:0000313" key="2">
    <source>
        <dbReference type="Proteomes" id="UP001057481"/>
    </source>
</evidence>
<name>A0ABT0VH44_9LACO</name>
<accession>A0ABT0VH44</accession>